<dbReference type="InterPro" id="IPR002048">
    <property type="entry name" value="EF_hand_dom"/>
</dbReference>
<dbReference type="OrthoDB" id="6589050at2759"/>
<feature type="domain" description="EF-hand" evidence="1">
    <location>
        <begin position="9"/>
        <end position="74"/>
    </location>
</feature>
<name>A0A9P0HP48_NEZVI</name>
<evidence type="ECO:0000259" key="1">
    <source>
        <dbReference type="Pfam" id="PF13499"/>
    </source>
</evidence>
<dbReference type="GO" id="GO:0005509">
    <property type="term" value="F:calcium ion binding"/>
    <property type="evidence" value="ECO:0007669"/>
    <property type="project" value="InterPro"/>
</dbReference>
<dbReference type="Proteomes" id="UP001152798">
    <property type="component" value="Chromosome 6"/>
</dbReference>
<dbReference type="InterPro" id="IPR011992">
    <property type="entry name" value="EF-hand-dom_pair"/>
</dbReference>
<evidence type="ECO:0000313" key="2">
    <source>
        <dbReference type="EMBL" id="CAH1404946.1"/>
    </source>
</evidence>
<protein>
    <recommendedName>
        <fullName evidence="1">EF-hand domain-containing protein</fullName>
    </recommendedName>
</protein>
<dbReference type="Pfam" id="PF13499">
    <property type="entry name" value="EF-hand_7"/>
    <property type="match status" value="1"/>
</dbReference>
<reference evidence="2" key="1">
    <citation type="submission" date="2022-01" db="EMBL/GenBank/DDBJ databases">
        <authorList>
            <person name="King R."/>
        </authorList>
    </citation>
    <scope>NUCLEOTIDE SEQUENCE</scope>
</reference>
<keyword evidence="3" id="KW-1185">Reference proteome</keyword>
<sequence length="176" mass="20094">MEATTDYKNMIKDLFQALEPEGRGKVHKDNLKKNMKQILSGKMLTDEAIDKMIEVMSPDKDGMISIKNYLKLFSMPEFSAEEAAATRTVLKKWPQLLDGLMDSKRMAAMIGYDNPKKVEKIVSQLKDCYLENLDRRLKKEPPKSKKVVREKQAQLLRAIGEKIGVEDIGGMKEESQ</sequence>
<organism evidence="2 3">
    <name type="scientific">Nezara viridula</name>
    <name type="common">Southern green stink bug</name>
    <name type="synonym">Cimex viridulus</name>
    <dbReference type="NCBI Taxonomy" id="85310"/>
    <lineage>
        <taxon>Eukaryota</taxon>
        <taxon>Metazoa</taxon>
        <taxon>Ecdysozoa</taxon>
        <taxon>Arthropoda</taxon>
        <taxon>Hexapoda</taxon>
        <taxon>Insecta</taxon>
        <taxon>Pterygota</taxon>
        <taxon>Neoptera</taxon>
        <taxon>Paraneoptera</taxon>
        <taxon>Hemiptera</taxon>
        <taxon>Heteroptera</taxon>
        <taxon>Panheteroptera</taxon>
        <taxon>Pentatomomorpha</taxon>
        <taxon>Pentatomoidea</taxon>
        <taxon>Pentatomidae</taxon>
        <taxon>Pentatominae</taxon>
        <taxon>Nezara</taxon>
    </lineage>
</organism>
<gene>
    <name evidence="2" type="ORF">NEZAVI_LOCUS13257</name>
</gene>
<dbReference type="AlphaFoldDB" id="A0A9P0HP48"/>
<proteinExistence type="predicted"/>
<dbReference type="EMBL" id="OV725082">
    <property type="protein sequence ID" value="CAH1404946.1"/>
    <property type="molecule type" value="Genomic_DNA"/>
</dbReference>
<evidence type="ECO:0000313" key="3">
    <source>
        <dbReference type="Proteomes" id="UP001152798"/>
    </source>
</evidence>
<dbReference type="SUPFAM" id="SSF47473">
    <property type="entry name" value="EF-hand"/>
    <property type="match status" value="1"/>
</dbReference>
<accession>A0A9P0HP48</accession>
<dbReference type="Gene3D" id="1.10.238.10">
    <property type="entry name" value="EF-hand"/>
    <property type="match status" value="1"/>
</dbReference>